<protein>
    <submittedName>
        <fullName evidence="3">S-adenosyl-L-methionine-dependent methyltransferase</fullName>
    </submittedName>
</protein>
<dbReference type="GO" id="GO:0008168">
    <property type="term" value="F:methyltransferase activity"/>
    <property type="evidence" value="ECO:0007669"/>
    <property type="project" value="UniProtKB-KW"/>
</dbReference>
<accession>A0ABQ0M8V3</accession>
<dbReference type="Proteomes" id="UP000815677">
    <property type="component" value="Unassembled WGS sequence"/>
</dbReference>
<keyword evidence="4" id="KW-1185">Reference proteome</keyword>
<evidence type="ECO:0000313" key="4">
    <source>
        <dbReference type="Proteomes" id="UP000815677"/>
    </source>
</evidence>
<dbReference type="Pfam" id="PF05971">
    <property type="entry name" value="Methyltransf_10"/>
    <property type="match status" value="1"/>
</dbReference>
<dbReference type="InterPro" id="IPR029063">
    <property type="entry name" value="SAM-dependent_MTases_sf"/>
</dbReference>
<name>A0ABQ0M8V3_MYCCL</name>
<dbReference type="PANTHER" id="PTHR13393:SF0">
    <property type="entry name" value="RNA N6-ADENOSINE-METHYLTRANSFERASE METTL16"/>
    <property type="match status" value="1"/>
</dbReference>
<keyword evidence="1 3" id="KW-0489">Methyltransferase</keyword>
<dbReference type="EMBL" id="DF849833">
    <property type="protein sequence ID" value="GAT59287.1"/>
    <property type="molecule type" value="Genomic_DNA"/>
</dbReference>
<dbReference type="SUPFAM" id="SSF53335">
    <property type="entry name" value="S-adenosyl-L-methionine-dependent methyltransferases"/>
    <property type="match status" value="1"/>
</dbReference>
<dbReference type="Gene3D" id="3.40.50.150">
    <property type="entry name" value="Vaccinia Virus protein VP39"/>
    <property type="match status" value="1"/>
</dbReference>
<sequence>MIVGPRRFETGFSVVHASGRGSKATSTGHVPRRVLTLDFMHPRNPYRTRPDFAQLAEAYPPLKPCLIEVRTSFTLDFKNEVSQRRLTEALLHRDFGLTVQVPANRLCPPVPNRLNYILWIEDIVNALGLQAEPVYGLDIGTGASAIYPLLGCKTKASWTFLATDIDSFSLQSARNNIERNDLQERIRLFQTTAEAPIFAPLHRDPALSVTFTMCNPPFYSSHDDVNNSAEAKEFEPNAVCTGADVEMITPGGEVAFIRRMLEESARIGTRCRWYTSMLGKMESLSEVVRTLREHSIDNYAITEFVQGTTRRWAIGWSLTQSRLPDSIARIPTPHLHSLMPARNTIRQPFTKFPPSASLTGALKAVLGRVDGLQIVVEPDTAYTVSAVGNTWSRSARRKQKHNVETENSNADVALVNTLDENEPYRLRLGEAKLVFLPVQDTLDSPTVVQIIVNTAQRYPTRSQVATFCDSQQEITAAIEAIVFQDVCNPFPERTVELEGNGYTLTGEKVEWVYGRELELKWGLEQVRTAADKWMWKFHTRDLNDSE</sequence>
<evidence type="ECO:0000256" key="2">
    <source>
        <dbReference type="ARBA" id="ARBA00022679"/>
    </source>
</evidence>
<reference evidence="3" key="1">
    <citation type="submission" date="2014-09" db="EMBL/GenBank/DDBJ databases">
        <title>Genome sequence of the luminous mushroom Mycena chlorophos for searching fungal bioluminescence genes.</title>
        <authorList>
            <person name="Tanaka Y."/>
            <person name="Kasuga D."/>
            <person name="Oba Y."/>
            <person name="Hase S."/>
            <person name="Sato K."/>
            <person name="Oba Y."/>
            <person name="Sakakibara Y."/>
        </authorList>
    </citation>
    <scope>NUCLEOTIDE SEQUENCE</scope>
</reference>
<dbReference type="GO" id="GO:0032259">
    <property type="term" value="P:methylation"/>
    <property type="evidence" value="ECO:0007669"/>
    <property type="project" value="UniProtKB-KW"/>
</dbReference>
<keyword evidence="2" id="KW-0808">Transferase</keyword>
<proteinExistence type="predicted"/>
<organism evidence="3 4">
    <name type="scientific">Mycena chlorophos</name>
    <name type="common">Agaric fungus</name>
    <name type="synonym">Agaricus chlorophos</name>
    <dbReference type="NCBI Taxonomy" id="658473"/>
    <lineage>
        <taxon>Eukaryota</taxon>
        <taxon>Fungi</taxon>
        <taxon>Dikarya</taxon>
        <taxon>Basidiomycota</taxon>
        <taxon>Agaricomycotina</taxon>
        <taxon>Agaricomycetes</taxon>
        <taxon>Agaricomycetidae</taxon>
        <taxon>Agaricales</taxon>
        <taxon>Marasmiineae</taxon>
        <taxon>Mycenaceae</taxon>
        <taxon>Mycena</taxon>
    </lineage>
</organism>
<evidence type="ECO:0000256" key="1">
    <source>
        <dbReference type="ARBA" id="ARBA00022603"/>
    </source>
</evidence>
<evidence type="ECO:0000313" key="3">
    <source>
        <dbReference type="EMBL" id="GAT59287.1"/>
    </source>
</evidence>
<dbReference type="PANTHER" id="PTHR13393">
    <property type="entry name" value="SAM-DEPENDENT METHYLTRANSFERASE"/>
    <property type="match status" value="1"/>
</dbReference>
<dbReference type="InterPro" id="IPR010286">
    <property type="entry name" value="METTL16/RlmF"/>
</dbReference>
<gene>
    <name evidence="3" type="ORF">MCHLO_15604</name>
</gene>